<keyword evidence="2" id="KW-1185">Reference proteome</keyword>
<proteinExistence type="predicted"/>
<gene>
    <name evidence="1" type="ORF">C7K25_14405</name>
</gene>
<dbReference type="EMBL" id="PXVD01000030">
    <property type="protein sequence ID" value="MDJ1372538.1"/>
    <property type="molecule type" value="Genomic_DNA"/>
</dbReference>
<sequence>MSFTKQELANLKPRFLDRMAVIGSATAVARELGINIQTAHSWARTAGLKSRRIPHNRKAEYFALREAGHSQASAARQVGVHVRTCRDWDHGTRRTSDSRFYADGRRVNYVTGQTTIETMTSASTFSGLAALGRC</sequence>
<evidence type="ECO:0000313" key="1">
    <source>
        <dbReference type="EMBL" id="MDJ1372538.1"/>
    </source>
</evidence>
<organism evidence="1 2">
    <name type="scientific">Gulosibacter molinativorax</name>
    <dbReference type="NCBI Taxonomy" id="256821"/>
    <lineage>
        <taxon>Bacteria</taxon>
        <taxon>Bacillati</taxon>
        <taxon>Actinomycetota</taxon>
        <taxon>Actinomycetes</taxon>
        <taxon>Micrococcales</taxon>
        <taxon>Microbacteriaceae</taxon>
        <taxon>Gulosibacter</taxon>
    </lineage>
</organism>
<name>A0ABT7CBR2_9MICO</name>
<reference evidence="1" key="1">
    <citation type="submission" date="2018-03" db="EMBL/GenBank/DDBJ databases">
        <authorList>
            <person name="Nunes O.C."/>
            <person name="Lopes A.R."/>
            <person name="Froufe H."/>
            <person name="Munoz-Merida A."/>
            <person name="Barroso C."/>
            <person name="Egas C."/>
        </authorList>
    </citation>
    <scope>NUCLEOTIDE SEQUENCE</scope>
    <source>
        <strain evidence="1">ON4</strain>
    </source>
</reference>
<evidence type="ECO:0000313" key="2">
    <source>
        <dbReference type="Proteomes" id="UP001170379"/>
    </source>
</evidence>
<accession>A0ABT7CBR2</accession>
<reference evidence="1" key="2">
    <citation type="journal article" date="2022" name="Sci. Rep.">
        <title>In silico prediction of the enzymes involved in the degradation of the herbicide molinate by Gulosibacter molinativorax ON4T.</title>
        <authorList>
            <person name="Lopes A.R."/>
            <person name="Bunin E."/>
            <person name="Viana A.T."/>
            <person name="Froufe H."/>
            <person name="Munoz-Merida A."/>
            <person name="Pinho D."/>
            <person name="Figueiredo J."/>
            <person name="Barroso C."/>
            <person name="Vaz-Moreira I."/>
            <person name="Bellanger X."/>
            <person name="Egas C."/>
            <person name="Nunes O.C."/>
        </authorList>
    </citation>
    <scope>NUCLEOTIDE SEQUENCE</scope>
    <source>
        <strain evidence="1">ON4</strain>
    </source>
</reference>
<comment type="caution">
    <text evidence="1">The sequence shown here is derived from an EMBL/GenBank/DDBJ whole genome shotgun (WGS) entry which is preliminary data.</text>
</comment>
<evidence type="ECO:0008006" key="3">
    <source>
        <dbReference type="Google" id="ProtNLM"/>
    </source>
</evidence>
<protein>
    <recommendedName>
        <fullName evidence="3">IS30 family transposase</fullName>
    </recommendedName>
</protein>
<dbReference type="Proteomes" id="UP001170379">
    <property type="component" value="Unassembled WGS sequence"/>
</dbReference>